<dbReference type="Proteomes" id="UP000657918">
    <property type="component" value="Unassembled WGS sequence"/>
</dbReference>
<gene>
    <name evidence="1" type="ORF">SADUNF_Sadunf19G0043200</name>
    <name evidence="2" type="ORF">SADUNF_Sadunf19G0043400</name>
</gene>
<dbReference type="EMBL" id="JADGMS010000019">
    <property type="protein sequence ID" value="KAF9661202.1"/>
    <property type="molecule type" value="Genomic_DNA"/>
</dbReference>
<sequence length="77" mass="9036">MCFDILQSNKVVDEAIGIFHVGEGRSIVWGCGTRWQKYHKKKWSSLGNKPDGLKVNRWIKGYLGWMPKLWKQREDIS</sequence>
<accession>A0A835IYD2</accession>
<name>A0A835IYD2_9ROSI</name>
<organism evidence="2 3">
    <name type="scientific">Salix dunnii</name>
    <dbReference type="NCBI Taxonomy" id="1413687"/>
    <lineage>
        <taxon>Eukaryota</taxon>
        <taxon>Viridiplantae</taxon>
        <taxon>Streptophyta</taxon>
        <taxon>Embryophyta</taxon>
        <taxon>Tracheophyta</taxon>
        <taxon>Spermatophyta</taxon>
        <taxon>Magnoliopsida</taxon>
        <taxon>eudicotyledons</taxon>
        <taxon>Gunneridae</taxon>
        <taxon>Pentapetalae</taxon>
        <taxon>rosids</taxon>
        <taxon>fabids</taxon>
        <taxon>Malpighiales</taxon>
        <taxon>Salicaceae</taxon>
        <taxon>Saliceae</taxon>
        <taxon>Salix</taxon>
    </lineage>
</organism>
<proteinExistence type="predicted"/>
<evidence type="ECO:0000313" key="1">
    <source>
        <dbReference type="EMBL" id="KAF9661200.1"/>
    </source>
</evidence>
<reference evidence="2 3" key="1">
    <citation type="submission" date="2020-10" db="EMBL/GenBank/DDBJ databases">
        <title>Plant Genome Project.</title>
        <authorList>
            <person name="Zhang R.-G."/>
        </authorList>
    </citation>
    <scope>NUCLEOTIDE SEQUENCE [LARGE SCALE GENOMIC DNA]</scope>
    <source>
        <strain evidence="2">FAFU-HL-1</strain>
        <tissue evidence="2">Leaf</tissue>
    </source>
</reference>
<dbReference type="AlphaFoldDB" id="A0A835IYD2"/>
<keyword evidence="3" id="KW-1185">Reference proteome</keyword>
<protein>
    <submittedName>
        <fullName evidence="2">Uncharacterized protein</fullName>
    </submittedName>
</protein>
<comment type="caution">
    <text evidence="2">The sequence shown here is derived from an EMBL/GenBank/DDBJ whole genome shotgun (WGS) entry which is preliminary data.</text>
</comment>
<evidence type="ECO:0000313" key="2">
    <source>
        <dbReference type="EMBL" id="KAF9661202.1"/>
    </source>
</evidence>
<evidence type="ECO:0000313" key="3">
    <source>
        <dbReference type="Proteomes" id="UP000657918"/>
    </source>
</evidence>
<dbReference type="EMBL" id="JADGMS010000019">
    <property type="protein sequence ID" value="KAF9661200.1"/>
    <property type="molecule type" value="Genomic_DNA"/>
</dbReference>